<dbReference type="PANTHER" id="PTHR32089">
    <property type="entry name" value="METHYL-ACCEPTING CHEMOTAXIS PROTEIN MCPB"/>
    <property type="match status" value="1"/>
</dbReference>
<dbReference type="SUPFAM" id="SSF58104">
    <property type="entry name" value="Methyl-accepting chemotaxis protein (MCP) signaling domain"/>
    <property type="match status" value="1"/>
</dbReference>
<dbReference type="Pfam" id="PF00015">
    <property type="entry name" value="MCPsignal"/>
    <property type="match status" value="1"/>
</dbReference>
<evidence type="ECO:0000256" key="4">
    <source>
        <dbReference type="PROSITE-ProRule" id="PRU00284"/>
    </source>
</evidence>
<evidence type="ECO:0000256" key="2">
    <source>
        <dbReference type="ARBA" id="ARBA00023224"/>
    </source>
</evidence>
<accession>A0ABQ6HA80</accession>
<sequence>MPSRTLSLKRKLLILLMSVITGLLILLITNNLFSHQIRQLDNAKQIVQSIEVSALQLRRNEKDFIIRQDLKYGEKHQKNFELLLADLDELAKINESLDANIPVQQLKQYLVEYRNQFKALESAMITKGLDKNSGKYGELRAATHNIESILQAHNDAENTVTLLMIRRHEKDYMLRGEIKYVERLYATVEELRSSLRAYPEAIAYLDQYQLAFTNYFEMDRTIGLDQTSGIRGEMRAAVHQSEQLLKQTIASANDTIASREVVAFWGALLSFIVISGALTTFIFKLIGIITSPIKSAVEAIEQIISTRDFSKQVVKETEDEFGQVIDAINNFITFTHQMNIAVEELREVSNAAQDQARITEDSLRQQSIKSEQVSAATVQLEASTSEIVESTQSTAKTAKLISKQAHQGTDQLNELNAFLSENAQDLADSAKDIDALEAKCLSINEFIEEIKGIADQTNLLALNAAIEAARAGELGKGFSVVADEVRSLANRTQTSTEQITNIINELQHFTADAVKKVNVCSQNSLENVAQIEASSATLNDIILEVDTIHDLTEHIARAVKEQSTAIHEIAENITDIKDGSDQLVGQAKSSLHSSILANRKTEQLLELKYR</sequence>
<dbReference type="PANTHER" id="PTHR32089:SF112">
    <property type="entry name" value="LYSOZYME-LIKE PROTEIN-RELATED"/>
    <property type="match status" value="1"/>
</dbReference>
<keyword evidence="10" id="KW-1185">Reference proteome</keyword>
<dbReference type="PROSITE" id="PS50111">
    <property type="entry name" value="CHEMOTAXIS_TRANSDUC_2"/>
    <property type="match status" value="1"/>
</dbReference>
<comment type="subcellular location">
    <subcellularLocation>
        <location evidence="1">Membrane</location>
    </subcellularLocation>
</comment>
<evidence type="ECO:0000256" key="3">
    <source>
        <dbReference type="ARBA" id="ARBA00029447"/>
    </source>
</evidence>
<proteinExistence type="inferred from homology"/>
<evidence type="ECO:0000256" key="1">
    <source>
        <dbReference type="ARBA" id="ARBA00004370"/>
    </source>
</evidence>
<feature type="coiled-coil region" evidence="5">
    <location>
        <begin position="103"/>
        <end position="159"/>
    </location>
</feature>
<keyword evidence="6" id="KW-0812">Transmembrane</keyword>
<keyword evidence="6" id="KW-0472">Membrane</keyword>
<dbReference type="EMBL" id="BSSV01000001">
    <property type="protein sequence ID" value="GLX84200.1"/>
    <property type="molecule type" value="Genomic_DNA"/>
</dbReference>
<organism evidence="9 10">
    <name type="scientific">Thalassotalea loyana</name>
    <dbReference type="NCBI Taxonomy" id="280483"/>
    <lineage>
        <taxon>Bacteria</taxon>
        <taxon>Pseudomonadati</taxon>
        <taxon>Pseudomonadota</taxon>
        <taxon>Gammaproteobacteria</taxon>
        <taxon>Alteromonadales</taxon>
        <taxon>Colwelliaceae</taxon>
        <taxon>Thalassotalea</taxon>
    </lineage>
</organism>
<dbReference type="InterPro" id="IPR004089">
    <property type="entry name" value="MCPsignal_dom"/>
</dbReference>
<evidence type="ECO:0000313" key="10">
    <source>
        <dbReference type="Proteomes" id="UP001157134"/>
    </source>
</evidence>
<evidence type="ECO:0000259" key="8">
    <source>
        <dbReference type="PROSITE" id="PS50885"/>
    </source>
</evidence>
<protein>
    <submittedName>
        <fullName evidence="9">Methyl-accepting chemotaxis protein</fullName>
    </submittedName>
</protein>
<name>A0ABQ6HA80_9GAMM</name>
<evidence type="ECO:0000256" key="5">
    <source>
        <dbReference type="SAM" id="Coils"/>
    </source>
</evidence>
<feature type="transmembrane region" description="Helical" evidence="6">
    <location>
        <begin position="12"/>
        <end position="33"/>
    </location>
</feature>
<dbReference type="InterPro" id="IPR003660">
    <property type="entry name" value="HAMP_dom"/>
</dbReference>
<feature type="domain" description="Methyl-accepting transducer" evidence="7">
    <location>
        <begin position="341"/>
        <end position="577"/>
    </location>
</feature>
<dbReference type="Proteomes" id="UP001157134">
    <property type="component" value="Unassembled WGS sequence"/>
</dbReference>
<keyword evidence="5" id="KW-0175">Coiled coil</keyword>
<keyword evidence="6" id="KW-1133">Transmembrane helix</keyword>
<evidence type="ECO:0000313" key="9">
    <source>
        <dbReference type="EMBL" id="GLX84200.1"/>
    </source>
</evidence>
<dbReference type="CDD" id="cd06225">
    <property type="entry name" value="HAMP"/>
    <property type="match status" value="1"/>
</dbReference>
<feature type="transmembrane region" description="Helical" evidence="6">
    <location>
        <begin position="262"/>
        <end position="286"/>
    </location>
</feature>
<dbReference type="SMART" id="SM00283">
    <property type="entry name" value="MA"/>
    <property type="match status" value="1"/>
</dbReference>
<dbReference type="RefSeq" id="WP_284295745.1">
    <property type="nucleotide sequence ID" value="NZ_BSSV01000001.1"/>
</dbReference>
<comment type="caution">
    <text evidence="9">The sequence shown here is derived from an EMBL/GenBank/DDBJ whole genome shotgun (WGS) entry which is preliminary data.</text>
</comment>
<dbReference type="PROSITE" id="PS50885">
    <property type="entry name" value="HAMP"/>
    <property type="match status" value="1"/>
</dbReference>
<reference evidence="9 10" key="1">
    <citation type="submission" date="2023-03" db="EMBL/GenBank/DDBJ databases">
        <title>Thalassotalea loyana LMG 22536T draft genome sequence.</title>
        <authorList>
            <person name="Sawabe T."/>
        </authorList>
    </citation>
    <scope>NUCLEOTIDE SEQUENCE [LARGE SCALE GENOMIC DNA]</scope>
    <source>
        <strain evidence="9 10">LMG 22536</strain>
    </source>
</reference>
<feature type="domain" description="HAMP" evidence="8">
    <location>
        <begin position="287"/>
        <end position="340"/>
    </location>
</feature>
<evidence type="ECO:0000259" key="7">
    <source>
        <dbReference type="PROSITE" id="PS50111"/>
    </source>
</evidence>
<comment type="similarity">
    <text evidence="3">Belongs to the methyl-accepting chemotaxis (MCP) protein family.</text>
</comment>
<dbReference type="InterPro" id="IPR032255">
    <property type="entry name" value="HBM"/>
</dbReference>
<gene>
    <name evidence="9" type="ORF">tloyanaT_04520</name>
</gene>
<keyword evidence="2 4" id="KW-0807">Transducer</keyword>
<dbReference type="SMART" id="SM01358">
    <property type="entry name" value="HBM"/>
    <property type="match status" value="1"/>
</dbReference>
<dbReference type="Gene3D" id="1.10.287.950">
    <property type="entry name" value="Methyl-accepting chemotaxis protein"/>
    <property type="match status" value="1"/>
</dbReference>
<evidence type="ECO:0000256" key="6">
    <source>
        <dbReference type="SAM" id="Phobius"/>
    </source>
</evidence>